<dbReference type="SMART" id="SM00382">
    <property type="entry name" value="AAA"/>
    <property type="match status" value="1"/>
</dbReference>
<dbReference type="Pfam" id="PF00005">
    <property type="entry name" value="ABC_tran"/>
    <property type="match status" value="1"/>
</dbReference>
<comment type="function">
    <text evidence="5">Part of the ABC transporter complex HmuTUV involved in hemin import. Responsible for energy coupling to the transport system.</text>
</comment>
<organism evidence="7 8">
    <name type="scientific">Candidatus Nitrospira nitrosa</name>
    <dbReference type="NCBI Taxonomy" id="1742972"/>
    <lineage>
        <taxon>Bacteria</taxon>
        <taxon>Pseudomonadati</taxon>
        <taxon>Nitrospirota</taxon>
        <taxon>Nitrospiria</taxon>
        <taxon>Nitrospirales</taxon>
        <taxon>Nitrospiraceae</taxon>
        <taxon>Nitrospira</taxon>
    </lineage>
</organism>
<dbReference type="InterPro" id="IPR003593">
    <property type="entry name" value="AAA+_ATPase"/>
</dbReference>
<sequence>MSGVSDSQPGELETHCPTSEIKPYYAYEVQSLRFRYQSMESMSHKWILNDLSFQVVEREVLGIVGPNGSGKTSLLKLLARLASPQQGVVRLFGRDLTGMGQDEIARVVGVVPQESQQLFPFRVAETVLMGRFPHRSRDRWGTGFGWESGEDVAIAEDAMTTMDVIHLAQRAVTDLSGGERQRTMIARALAQTPKVLLLDEPTAFLDLQHQVEIGSVLRRLKVARGLTVILVSHDLNLVSQYCDRILLLDQGRIVRLGCPEHVIEQRALELVYRCRVLVDRHPETGLPRVTLPGRCMPGGA</sequence>
<evidence type="ECO:0000313" key="8">
    <source>
        <dbReference type="Proteomes" id="UP000199032"/>
    </source>
</evidence>
<name>A0A0S4LGX8_9BACT</name>
<dbReference type="PANTHER" id="PTHR42794:SF1">
    <property type="entry name" value="HEMIN IMPORT ATP-BINDING PROTEIN HMUV"/>
    <property type="match status" value="1"/>
</dbReference>
<evidence type="ECO:0000256" key="1">
    <source>
        <dbReference type="ARBA" id="ARBA00022448"/>
    </source>
</evidence>
<evidence type="ECO:0000313" key="7">
    <source>
        <dbReference type="EMBL" id="CUS36860.1"/>
    </source>
</evidence>
<keyword evidence="3 7" id="KW-0067">ATP-binding</keyword>
<protein>
    <submittedName>
        <fullName evidence="7">Putative Cobalamin import system, ATP-binding protein BtuD</fullName>
        <ecNumber evidence="7">3.6.3.-</ecNumber>
    </submittedName>
</protein>
<accession>A0A0S4LGX8</accession>
<keyword evidence="8" id="KW-1185">Reference proteome</keyword>
<dbReference type="CDD" id="cd03214">
    <property type="entry name" value="ABC_Iron-Siderophores_B12_Hemin"/>
    <property type="match status" value="1"/>
</dbReference>
<dbReference type="STRING" id="1742972.COMA1_30282"/>
<dbReference type="GO" id="GO:0016887">
    <property type="term" value="F:ATP hydrolysis activity"/>
    <property type="evidence" value="ECO:0007669"/>
    <property type="project" value="InterPro"/>
</dbReference>
<dbReference type="EMBL" id="CZQA01000009">
    <property type="protein sequence ID" value="CUS36860.1"/>
    <property type="molecule type" value="Genomic_DNA"/>
</dbReference>
<reference evidence="7 8" key="1">
    <citation type="submission" date="2015-10" db="EMBL/GenBank/DDBJ databases">
        <authorList>
            <person name="Gilbert D.G."/>
        </authorList>
    </citation>
    <scope>NUCLEOTIDE SEQUENCE [LARGE SCALE GENOMIC DNA]</scope>
    <source>
        <strain evidence="7">COMA1</strain>
    </source>
</reference>
<dbReference type="SUPFAM" id="SSF52540">
    <property type="entry name" value="P-loop containing nucleoside triphosphate hydrolases"/>
    <property type="match status" value="1"/>
</dbReference>
<evidence type="ECO:0000259" key="6">
    <source>
        <dbReference type="PROSITE" id="PS50893"/>
    </source>
</evidence>
<dbReference type="InterPro" id="IPR003439">
    <property type="entry name" value="ABC_transporter-like_ATP-bd"/>
</dbReference>
<dbReference type="RefSeq" id="WP_245631085.1">
    <property type="nucleotide sequence ID" value="NZ_CZQA01000009.1"/>
</dbReference>
<dbReference type="Proteomes" id="UP000199032">
    <property type="component" value="Unassembled WGS sequence"/>
</dbReference>
<dbReference type="GO" id="GO:0005524">
    <property type="term" value="F:ATP binding"/>
    <property type="evidence" value="ECO:0007669"/>
    <property type="project" value="UniProtKB-KW"/>
</dbReference>
<dbReference type="PANTHER" id="PTHR42794">
    <property type="entry name" value="HEMIN IMPORT ATP-BINDING PROTEIN HMUV"/>
    <property type="match status" value="1"/>
</dbReference>
<evidence type="ECO:0000256" key="4">
    <source>
        <dbReference type="ARBA" id="ARBA00022967"/>
    </source>
</evidence>
<dbReference type="InterPro" id="IPR027417">
    <property type="entry name" value="P-loop_NTPase"/>
</dbReference>
<keyword evidence="2" id="KW-0547">Nucleotide-binding</keyword>
<dbReference type="FunFam" id="3.40.50.300:FF:000134">
    <property type="entry name" value="Iron-enterobactin ABC transporter ATP-binding protein"/>
    <property type="match status" value="1"/>
</dbReference>
<feature type="domain" description="ABC transporter" evidence="6">
    <location>
        <begin position="27"/>
        <end position="275"/>
    </location>
</feature>
<keyword evidence="7" id="KW-0378">Hydrolase</keyword>
<evidence type="ECO:0000256" key="2">
    <source>
        <dbReference type="ARBA" id="ARBA00022741"/>
    </source>
</evidence>
<dbReference type="AlphaFoldDB" id="A0A0S4LGX8"/>
<keyword evidence="1" id="KW-0813">Transport</keyword>
<evidence type="ECO:0000256" key="3">
    <source>
        <dbReference type="ARBA" id="ARBA00022840"/>
    </source>
</evidence>
<proteinExistence type="predicted"/>
<evidence type="ECO:0000256" key="5">
    <source>
        <dbReference type="ARBA" id="ARBA00037066"/>
    </source>
</evidence>
<dbReference type="EC" id="3.6.3.-" evidence="7"/>
<dbReference type="PROSITE" id="PS50893">
    <property type="entry name" value="ABC_TRANSPORTER_2"/>
    <property type="match status" value="1"/>
</dbReference>
<dbReference type="Gene3D" id="3.40.50.300">
    <property type="entry name" value="P-loop containing nucleotide triphosphate hydrolases"/>
    <property type="match status" value="1"/>
</dbReference>
<gene>
    <name evidence="7" type="ORF">COMA1_30282</name>
</gene>
<keyword evidence="4" id="KW-1278">Translocase</keyword>